<reference evidence="4 5" key="1">
    <citation type="journal article" date="2018" name="Mol. Ecol.">
        <title>The obligate alkalophilic soda-lake fungus Sodiomyces alkalinus has shifted to a protein diet.</title>
        <authorList>
            <person name="Grum-Grzhimaylo A.A."/>
            <person name="Falkoski D.L."/>
            <person name="van den Heuvel J."/>
            <person name="Valero-Jimenez C.A."/>
            <person name="Min B."/>
            <person name="Choi I.G."/>
            <person name="Lipzen A."/>
            <person name="Daum C.G."/>
            <person name="Aanen D.K."/>
            <person name="Tsang A."/>
            <person name="Henrissat B."/>
            <person name="Bilanenko E.N."/>
            <person name="de Vries R.P."/>
            <person name="van Kan J.A.L."/>
            <person name="Grigoriev I.V."/>
            <person name="Debets A.J.M."/>
        </authorList>
    </citation>
    <scope>NUCLEOTIDE SEQUENCE [LARGE SCALE GENOMIC DNA]</scope>
    <source>
        <strain evidence="4 5">F11</strain>
    </source>
</reference>
<feature type="transmembrane region" description="Helical" evidence="3">
    <location>
        <begin position="49"/>
        <end position="71"/>
    </location>
</feature>
<feature type="transmembrane region" description="Helical" evidence="3">
    <location>
        <begin position="114"/>
        <end position="134"/>
    </location>
</feature>
<keyword evidence="1" id="KW-0620">Polyamine biosynthesis</keyword>
<dbReference type="SUPFAM" id="SSF53335">
    <property type="entry name" value="S-adenosyl-L-methionine-dependent methyltransferases"/>
    <property type="match status" value="1"/>
</dbReference>
<keyword evidence="3" id="KW-1133">Transmembrane helix</keyword>
<name>A0A3N2PKP3_SODAK</name>
<dbReference type="STRING" id="1314773.A0A3N2PKP3"/>
<dbReference type="OrthoDB" id="2016285at2759"/>
<feature type="transmembrane region" description="Helical" evidence="3">
    <location>
        <begin position="146"/>
        <end position="164"/>
    </location>
</feature>
<evidence type="ECO:0000313" key="4">
    <source>
        <dbReference type="EMBL" id="ROT34896.1"/>
    </source>
</evidence>
<proteinExistence type="predicted"/>
<sequence>MPPKKKSTKQASAAPEASSPERFEKELKDLAAKAQEQGGWRWFRKQASIYIRTGILLTLVAAACNASYLALTPVYGAIPTSVWHSKLVMAAAFAGWSGNVWLSRILPFDPAHLLPVFAAYIPTVQFFLFSLSGTLTARYGPAVTELLTLFPLVALSSATVANLLEGADLSMLPSFLADAGPGIGSWALFKLAESLTGGYMHVFLGWSFLTSRVGYEILLSLAYTLFASSNIAALAIPAMYHTSMLNYHVPTPAATAKLNSTLQAEDWLLLDRRESTTGYISVMESLKEGYRVLRCDHSLLGGEWTKIRPTDSRVSEPIYGVFVMLEAVRLVQIPEPVPDSEAKALVVGLGIGTTPSGLVAHGIDTTVVEIDPVVHEFASKHFTFPANHTAVIDDAVSYTASLAETDAKFDYIVHDVFTGGAEPVDLFTLEFLQGLNTLLKPDGVIAINYAGDFMHPAPKIVVNTIKEVFPTCRIFRESPEPDAETLAKEGQDFTNMVIFCKKTAGDITFRDPIPADFLGSRSRQAYLMPRHEVRESSFKSSEDGGIMRKNETQKLAKWHQTSALGHWDVMRIVIPGKIWELW</sequence>
<dbReference type="PANTHER" id="PTHR43317">
    <property type="entry name" value="THERMOSPERMINE SYNTHASE ACAULIS5"/>
    <property type="match status" value="1"/>
</dbReference>
<gene>
    <name evidence="4" type="ORF">SODALDRAFT_73363</name>
</gene>
<keyword evidence="3" id="KW-0812">Transmembrane</keyword>
<evidence type="ECO:0000256" key="3">
    <source>
        <dbReference type="SAM" id="Phobius"/>
    </source>
</evidence>
<dbReference type="PANTHER" id="PTHR43317:SF1">
    <property type="entry name" value="THERMOSPERMINE SYNTHASE ACAULIS5"/>
    <property type="match status" value="1"/>
</dbReference>
<dbReference type="EMBL" id="ML119062">
    <property type="protein sequence ID" value="ROT34896.1"/>
    <property type="molecule type" value="Genomic_DNA"/>
</dbReference>
<dbReference type="Proteomes" id="UP000272025">
    <property type="component" value="Unassembled WGS sequence"/>
</dbReference>
<evidence type="ECO:0000313" key="5">
    <source>
        <dbReference type="Proteomes" id="UP000272025"/>
    </source>
</evidence>
<dbReference type="Pfam" id="PF01564">
    <property type="entry name" value="Spermine_synth"/>
    <property type="match status" value="1"/>
</dbReference>
<dbReference type="InterPro" id="IPR029063">
    <property type="entry name" value="SAM-dependent_MTases_sf"/>
</dbReference>
<dbReference type="Gene3D" id="3.40.50.150">
    <property type="entry name" value="Vaccinia Virus protein VP39"/>
    <property type="match status" value="1"/>
</dbReference>
<dbReference type="CDD" id="cd02440">
    <property type="entry name" value="AdoMet_MTases"/>
    <property type="match status" value="1"/>
</dbReference>
<organism evidence="4 5">
    <name type="scientific">Sodiomyces alkalinus (strain CBS 110278 / VKM F-3762 / F11)</name>
    <name type="common">Alkaliphilic filamentous fungus</name>
    <dbReference type="NCBI Taxonomy" id="1314773"/>
    <lineage>
        <taxon>Eukaryota</taxon>
        <taxon>Fungi</taxon>
        <taxon>Dikarya</taxon>
        <taxon>Ascomycota</taxon>
        <taxon>Pezizomycotina</taxon>
        <taxon>Sordariomycetes</taxon>
        <taxon>Hypocreomycetidae</taxon>
        <taxon>Glomerellales</taxon>
        <taxon>Plectosphaerellaceae</taxon>
        <taxon>Sodiomyces</taxon>
    </lineage>
</organism>
<feature type="transmembrane region" description="Helical" evidence="3">
    <location>
        <begin position="217"/>
        <end position="240"/>
    </location>
</feature>
<dbReference type="FunFam" id="3.40.50.150:FF:000288">
    <property type="entry name" value="Spermine/spermidine synthase, putative"/>
    <property type="match status" value="1"/>
</dbReference>
<protein>
    <submittedName>
        <fullName evidence="4">Spermine/spermidine synthase family protein</fullName>
    </submittedName>
</protein>
<evidence type="ECO:0000256" key="1">
    <source>
        <dbReference type="ARBA" id="ARBA00023115"/>
    </source>
</evidence>
<dbReference type="GO" id="GO:0006596">
    <property type="term" value="P:polyamine biosynthetic process"/>
    <property type="evidence" value="ECO:0007669"/>
    <property type="project" value="UniProtKB-KW"/>
</dbReference>
<evidence type="ECO:0000256" key="2">
    <source>
        <dbReference type="SAM" id="MobiDB-lite"/>
    </source>
</evidence>
<keyword evidence="3" id="KW-0472">Membrane</keyword>
<feature type="region of interest" description="Disordered" evidence="2">
    <location>
        <begin position="1"/>
        <end position="23"/>
    </location>
</feature>
<accession>A0A3N2PKP3</accession>
<dbReference type="NCBIfam" id="NF037959">
    <property type="entry name" value="MFS_SpdSyn"/>
    <property type="match status" value="1"/>
</dbReference>
<dbReference type="RefSeq" id="XP_028462702.1">
    <property type="nucleotide sequence ID" value="XM_028615628.1"/>
</dbReference>
<keyword evidence="5" id="KW-1185">Reference proteome</keyword>
<dbReference type="GeneID" id="39584105"/>
<dbReference type="AlphaFoldDB" id="A0A3N2PKP3"/>